<evidence type="ECO:0000256" key="2">
    <source>
        <dbReference type="SAM" id="MobiDB-lite"/>
    </source>
</evidence>
<dbReference type="AlphaFoldDB" id="A0A7W8UD64"/>
<evidence type="ECO:0000313" key="4">
    <source>
        <dbReference type="Proteomes" id="UP000585507"/>
    </source>
</evidence>
<reference evidence="3 4" key="1">
    <citation type="submission" date="2020-08" db="EMBL/GenBank/DDBJ databases">
        <title>Genomic Encyclopedia of Type Strains, Phase IV (KMG-V): Genome sequencing to study the core and pangenomes of soil and plant-associated prokaryotes.</title>
        <authorList>
            <person name="Whitman W."/>
        </authorList>
    </citation>
    <scope>NUCLEOTIDE SEQUENCE [LARGE SCALE GENOMIC DNA]</scope>
    <source>
        <strain evidence="3 4">SEMIA 4084</strain>
    </source>
</reference>
<comment type="caution">
    <text evidence="3">The sequence shown here is derived from an EMBL/GenBank/DDBJ whole genome shotgun (WGS) entry which is preliminary data.</text>
</comment>
<dbReference type="GO" id="GO:0003677">
    <property type="term" value="F:DNA binding"/>
    <property type="evidence" value="ECO:0007669"/>
    <property type="project" value="InterPro"/>
</dbReference>
<dbReference type="SUPFAM" id="SSF46689">
    <property type="entry name" value="Homeodomain-like"/>
    <property type="match status" value="1"/>
</dbReference>
<name>A0A7W8UD64_9HYPH</name>
<dbReference type="EMBL" id="JACHBK010000008">
    <property type="protein sequence ID" value="MBB5537148.1"/>
    <property type="molecule type" value="Genomic_DNA"/>
</dbReference>
<dbReference type="InterPro" id="IPR002514">
    <property type="entry name" value="Transposase_8"/>
</dbReference>
<dbReference type="GO" id="GO:0006313">
    <property type="term" value="P:DNA transposition"/>
    <property type="evidence" value="ECO:0007669"/>
    <property type="project" value="InterPro"/>
</dbReference>
<keyword evidence="1" id="KW-0175">Coiled coil</keyword>
<gene>
    <name evidence="3" type="ORF">GGD55_003863</name>
</gene>
<evidence type="ECO:0000256" key="1">
    <source>
        <dbReference type="SAM" id="Coils"/>
    </source>
</evidence>
<dbReference type="Proteomes" id="UP000585507">
    <property type="component" value="Unassembled WGS sequence"/>
</dbReference>
<protein>
    <submittedName>
        <fullName evidence="3">Putative transposase</fullName>
    </submittedName>
</protein>
<dbReference type="RefSeq" id="WP_026203976.1">
    <property type="nucleotide sequence ID" value="NZ_JACHBK010000008.1"/>
</dbReference>
<keyword evidence="4" id="KW-1185">Reference proteome</keyword>
<dbReference type="Pfam" id="PF01527">
    <property type="entry name" value="HTH_Tnp_1"/>
    <property type="match status" value="1"/>
</dbReference>
<accession>A0A7W8UD64</accession>
<evidence type="ECO:0000313" key="3">
    <source>
        <dbReference type="EMBL" id="MBB5537148.1"/>
    </source>
</evidence>
<feature type="coiled-coil region" evidence="1">
    <location>
        <begin position="114"/>
        <end position="144"/>
    </location>
</feature>
<sequence>MAEEKNMESPDTVVAEVKTPTAKEKRTPRSPKTTVVSVSAESKASAAKAPTAKPKRYSEQERIEKLKLIETQISAGTSTLKDAIKGAGISEQTYYQWKRTEKPANAKEDRPVAAGDELADLVQLEKENQRLRKLLADKLRVENSELRKRLGLTD</sequence>
<proteinExistence type="predicted"/>
<dbReference type="GO" id="GO:0004803">
    <property type="term" value="F:transposase activity"/>
    <property type="evidence" value="ECO:0007669"/>
    <property type="project" value="InterPro"/>
</dbReference>
<feature type="compositionally biased region" description="Low complexity" evidence="2">
    <location>
        <begin position="32"/>
        <end position="52"/>
    </location>
</feature>
<dbReference type="InterPro" id="IPR009057">
    <property type="entry name" value="Homeodomain-like_sf"/>
</dbReference>
<feature type="region of interest" description="Disordered" evidence="2">
    <location>
        <begin position="1"/>
        <end position="58"/>
    </location>
</feature>
<organism evidence="3 4">
    <name type="scientific">Rhizobium giardinii</name>
    <dbReference type="NCBI Taxonomy" id="56731"/>
    <lineage>
        <taxon>Bacteria</taxon>
        <taxon>Pseudomonadati</taxon>
        <taxon>Pseudomonadota</taxon>
        <taxon>Alphaproteobacteria</taxon>
        <taxon>Hyphomicrobiales</taxon>
        <taxon>Rhizobiaceae</taxon>
        <taxon>Rhizobium/Agrobacterium group</taxon>
        <taxon>Rhizobium</taxon>
    </lineage>
</organism>